<dbReference type="EMBL" id="LIZS01000108">
    <property type="protein sequence ID" value="KPJ51626.1"/>
    <property type="molecule type" value="Genomic_DNA"/>
</dbReference>
<comment type="caution">
    <text evidence="1">The sequence shown here is derived from an EMBL/GenBank/DDBJ whole genome shotgun (WGS) entry which is preliminary data.</text>
</comment>
<gene>
    <name evidence="1" type="ORF">AMJ39_09565</name>
</gene>
<dbReference type="AlphaFoldDB" id="A0A0S7WNA5"/>
<reference evidence="1 2" key="1">
    <citation type="journal article" date="2015" name="Microbiome">
        <title>Genomic resolution of linkages in carbon, nitrogen, and sulfur cycling among widespread estuary sediment bacteria.</title>
        <authorList>
            <person name="Baker B.J."/>
            <person name="Lazar C.S."/>
            <person name="Teske A.P."/>
            <person name="Dick G.J."/>
        </authorList>
    </citation>
    <scope>NUCLEOTIDE SEQUENCE [LARGE SCALE GENOMIC DNA]</scope>
    <source>
        <strain evidence="1">DG_24</strain>
    </source>
</reference>
<evidence type="ECO:0000313" key="2">
    <source>
        <dbReference type="Proteomes" id="UP000052008"/>
    </source>
</evidence>
<dbReference type="Proteomes" id="UP000052008">
    <property type="component" value="Unassembled WGS sequence"/>
</dbReference>
<name>A0A0S7WNA5_UNCT6</name>
<dbReference type="STRING" id="1703770.AMJ39_09565"/>
<accession>A0A0S7WNA5</accession>
<protein>
    <submittedName>
        <fullName evidence="1">Uncharacterized protein</fullName>
    </submittedName>
</protein>
<proteinExistence type="predicted"/>
<organism evidence="1 2">
    <name type="scientific">candidate division TA06 bacterium DG_24</name>
    <dbReference type="NCBI Taxonomy" id="1703770"/>
    <lineage>
        <taxon>Bacteria</taxon>
        <taxon>Bacteria division TA06</taxon>
    </lineage>
</organism>
<evidence type="ECO:0000313" key="1">
    <source>
        <dbReference type="EMBL" id="KPJ51626.1"/>
    </source>
</evidence>
<sequence length="90" mass="9862">MTGYLTCDDPWVTITDGEEEFGTIGPGSTVPSAEDFDFQVSPACTSGHLLRFVLRANTGGQDYYTVIEIPVRSPDLVYSDHSIIDGGSWW</sequence>